<dbReference type="GeneID" id="70134767"/>
<evidence type="ECO:0000313" key="3">
    <source>
        <dbReference type="Proteomes" id="UP000758603"/>
    </source>
</evidence>
<dbReference type="RefSeq" id="XP_045960151.1">
    <property type="nucleotide sequence ID" value="XM_046105876.1"/>
</dbReference>
<gene>
    <name evidence="2" type="ORF">BKA67DRAFT_645313</name>
</gene>
<dbReference type="EMBL" id="JAGPXC010000003">
    <property type="protein sequence ID" value="KAH6655886.1"/>
    <property type="molecule type" value="Genomic_DNA"/>
</dbReference>
<organism evidence="2 3">
    <name type="scientific">Truncatella angustata</name>
    <dbReference type="NCBI Taxonomy" id="152316"/>
    <lineage>
        <taxon>Eukaryota</taxon>
        <taxon>Fungi</taxon>
        <taxon>Dikarya</taxon>
        <taxon>Ascomycota</taxon>
        <taxon>Pezizomycotina</taxon>
        <taxon>Sordariomycetes</taxon>
        <taxon>Xylariomycetidae</taxon>
        <taxon>Amphisphaeriales</taxon>
        <taxon>Sporocadaceae</taxon>
        <taxon>Truncatella</taxon>
    </lineage>
</organism>
<sequence>MLARAEKLLPPGSGRWLGVGSGSTRAASIRRPVQSRPRPSTPFLRNNGFYQDPNDTGSATKVDFLLKNALPDPPVVTWAMRTDPSFVASANSLHAKMSPLPFKGLDRSNSTSEVIYLAFFVGEMQDQAEFLSWNMSTHLYAKAVAGQDA</sequence>
<keyword evidence="3" id="KW-1185">Reference proteome</keyword>
<comment type="caution">
    <text evidence="2">The sequence shown here is derived from an EMBL/GenBank/DDBJ whole genome shotgun (WGS) entry which is preliminary data.</text>
</comment>
<name>A0A9P8UPS5_9PEZI</name>
<evidence type="ECO:0000313" key="2">
    <source>
        <dbReference type="EMBL" id="KAH6655886.1"/>
    </source>
</evidence>
<dbReference type="Proteomes" id="UP000758603">
    <property type="component" value="Unassembled WGS sequence"/>
</dbReference>
<accession>A0A9P8UPS5</accession>
<protein>
    <submittedName>
        <fullName evidence="2">Uncharacterized protein</fullName>
    </submittedName>
</protein>
<dbReference type="AlphaFoldDB" id="A0A9P8UPS5"/>
<reference evidence="2" key="1">
    <citation type="journal article" date="2021" name="Nat. Commun.">
        <title>Genetic determinants of endophytism in the Arabidopsis root mycobiome.</title>
        <authorList>
            <person name="Mesny F."/>
            <person name="Miyauchi S."/>
            <person name="Thiergart T."/>
            <person name="Pickel B."/>
            <person name="Atanasova L."/>
            <person name="Karlsson M."/>
            <person name="Huettel B."/>
            <person name="Barry K.W."/>
            <person name="Haridas S."/>
            <person name="Chen C."/>
            <person name="Bauer D."/>
            <person name="Andreopoulos W."/>
            <person name="Pangilinan J."/>
            <person name="LaButti K."/>
            <person name="Riley R."/>
            <person name="Lipzen A."/>
            <person name="Clum A."/>
            <person name="Drula E."/>
            <person name="Henrissat B."/>
            <person name="Kohler A."/>
            <person name="Grigoriev I.V."/>
            <person name="Martin F.M."/>
            <person name="Hacquard S."/>
        </authorList>
    </citation>
    <scope>NUCLEOTIDE SEQUENCE</scope>
    <source>
        <strain evidence="2">MPI-SDFR-AT-0073</strain>
    </source>
</reference>
<evidence type="ECO:0000256" key="1">
    <source>
        <dbReference type="SAM" id="MobiDB-lite"/>
    </source>
</evidence>
<proteinExistence type="predicted"/>
<feature type="region of interest" description="Disordered" evidence="1">
    <location>
        <begin position="13"/>
        <end position="55"/>
    </location>
</feature>